<dbReference type="EMBL" id="LAVV01009164">
    <property type="protein sequence ID" value="KNZ51097.1"/>
    <property type="molecule type" value="Genomic_DNA"/>
</dbReference>
<name>A0A0L6US66_9BASI</name>
<reference evidence="2 3" key="1">
    <citation type="submission" date="2015-08" db="EMBL/GenBank/DDBJ databases">
        <title>Next Generation Sequencing and Analysis of the Genome of Puccinia sorghi L Schw, the Causal Agent of Maize Common Rust.</title>
        <authorList>
            <person name="Rochi L."/>
            <person name="Burguener G."/>
            <person name="Darino M."/>
            <person name="Turjanski A."/>
            <person name="Kreff E."/>
            <person name="Dieguez M.J."/>
            <person name="Sacco F."/>
        </authorList>
    </citation>
    <scope>NUCLEOTIDE SEQUENCE [LARGE SCALE GENOMIC DNA]</scope>
    <source>
        <strain evidence="2 3">RO10H11247</strain>
    </source>
</reference>
<feature type="region of interest" description="Disordered" evidence="1">
    <location>
        <begin position="34"/>
        <end position="123"/>
    </location>
</feature>
<accession>A0A0L6US66</accession>
<protein>
    <submittedName>
        <fullName evidence="2">Uncharacterized protein</fullName>
    </submittedName>
</protein>
<sequence length="222" mass="24282">MDANMIAELQANLAHRDLVIAQLMQRVETMELQTQKLDQSNQGMNNPSTRAINPGTLVNNPGGSANKKKPSKGKAPLPSVVYTPPSKKGALNSSSKKKTPVNQRAQSVTPMSNKKSPLQMTKQDHPAGFEHTKEAFYIQIKVLWGLVTKGSIPKPPSDEQLQAFYQQFRNSDKIESAVTQGPSLISTDLIQTLKKARKCCTKMAAICTFCECVAGGAYTFMN</sequence>
<feature type="compositionally biased region" description="Polar residues" evidence="1">
    <location>
        <begin position="34"/>
        <end position="63"/>
    </location>
</feature>
<proteinExistence type="predicted"/>
<evidence type="ECO:0000256" key="1">
    <source>
        <dbReference type="SAM" id="MobiDB-lite"/>
    </source>
</evidence>
<evidence type="ECO:0000313" key="2">
    <source>
        <dbReference type="EMBL" id="KNZ51097.1"/>
    </source>
</evidence>
<dbReference type="AlphaFoldDB" id="A0A0L6US66"/>
<dbReference type="Proteomes" id="UP000037035">
    <property type="component" value="Unassembled WGS sequence"/>
</dbReference>
<evidence type="ECO:0000313" key="3">
    <source>
        <dbReference type="Proteomes" id="UP000037035"/>
    </source>
</evidence>
<gene>
    <name evidence="2" type="ORF">VP01_4096g2</name>
</gene>
<dbReference type="VEuPathDB" id="FungiDB:VP01_4096g2"/>
<dbReference type="OrthoDB" id="2506650at2759"/>
<organism evidence="2 3">
    <name type="scientific">Puccinia sorghi</name>
    <dbReference type="NCBI Taxonomy" id="27349"/>
    <lineage>
        <taxon>Eukaryota</taxon>
        <taxon>Fungi</taxon>
        <taxon>Dikarya</taxon>
        <taxon>Basidiomycota</taxon>
        <taxon>Pucciniomycotina</taxon>
        <taxon>Pucciniomycetes</taxon>
        <taxon>Pucciniales</taxon>
        <taxon>Pucciniaceae</taxon>
        <taxon>Puccinia</taxon>
    </lineage>
</organism>
<comment type="caution">
    <text evidence="2">The sequence shown here is derived from an EMBL/GenBank/DDBJ whole genome shotgun (WGS) entry which is preliminary data.</text>
</comment>
<feature type="compositionally biased region" description="Polar residues" evidence="1">
    <location>
        <begin position="100"/>
        <end position="121"/>
    </location>
</feature>
<feature type="non-terminal residue" evidence="2">
    <location>
        <position position="222"/>
    </location>
</feature>
<keyword evidence="3" id="KW-1185">Reference proteome</keyword>